<evidence type="ECO:0000256" key="17">
    <source>
        <dbReference type="ARBA" id="ARBA00080886"/>
    </source>
</evidence>
<keyword evidence="7" id="KW-0265">Erythrocyte maturation</keyword>
<comment type="subcellular location">
    <subcellularLocation>
        <location evidence="1">Cell membrane</location>
        <topology evidence="1">Multi-pass membrane protein</topology>
    </subcellularLocation>
</comment>
<feature type="transmembrane region" description="Helical" evidence="18">
    <location>
        <begin position="273"/>
        <end position="300"/>
    </location>
</feature>
<dbReference type="SUPFAM" id="SSF103473">
    <property type="entry name" value="MFS general substrate transporter"/>
    <property type="match status" value="1"/>
</dbReference>
<keyword evidence="8 18" id="KW-0472">Membrane</keyword>
<comment type="similarity">
    <text evidence="14">Belongs to the major facilitator superfamily. Feline leukemia virus subgroup C receptor (TC 2.A.1.28.1) family.</text>
</comment>
<keyword evidence="9" id="KW-0675">Receptor</keyword>
<comment type="function">
    <text evidence="15">Uniporter that mediates the transport of extracellular choline and ethanolamine into cells, thereby playing a key role in phospholipid biosynthesis. Choline and ethanolamine are the precursors of phosphatidylcholine and phosphatidylethanolamine, respectively, the two most abundant phospholipids. Transport is not coupled with proton transport and is exclusively driven by the choline (or ethanolamine) gradient across the plasma membrane. Also acts as a heme b transporter that mediates heme efflux from the cytoplasm to the extracellular compartment.</text>
</comment>
<keyword evidence="2" id="KW-0813">Transport</keyword>
<dbReference type="GO" id="GO:0043249">
    <property type="term" value="P:erythrocyte maturation"/>
    <property type="evidence" value="ECO:0007669"/>
    <property type="project" value="UniProtKB-KW"/>
</dbReference>
<feature type="transmembrane region" description="Helical" evidence="18">
    <location>
        <begin position="431"/>
        <end position="451"/>
    </location>
</feature>
<name>A0A158Q7C9_9BILA</name>
<dbReference type="InterPro" id="IPR011701">
    <property type="entry name" value="MFS"/>
</dbReference>
<dbReference type="STRING" id="1147741.A0A158Q7C9"/>
<evidence type="ECO:0000256" key="15">
    <source>
        <dbReference type="ARBA" id="ARBA00060240"/>
    </source>
</evidence>
<evidence type="ECO:0000256" key="2">
    <source>
        <dbReference type="ARBA" id="ARBA00022448"/>
    </source>
</evidence>
<feature type="transmembrane region" description="Helical" evidence="18">
    <location>
        <begin position="117"/>
        <end position="135"/>
    </location>
</feature>
<dbReference type="PROSITE" id="PS50850">
    <property type="entry name" value="MFS"/>
    <property type="match status" value="1"/>
</dbReference>
<dbReference type="PANTHER" id="PTHR10924:SF4">
    <property type="entry name" value="GH15861P"/>
    <property type="match status" value="1"/>
</dbReference>
<evidence type="ECO:0000256" key="5">
    <source>
        <dbReference type="ARBA" id="ARBA00022692"/>
    </source>
</evidence>
<evidence type="ECO:0000313" key="21">
    <source>
        <dbReference type="WBParaSite" id="EEL_0000426701-mRNA-1"/>
    </source>
</evidence>
<evidence type="ECO:0000256" key="16">
    <source>
        <dbReference type="ARBA" id="ARBA00068050"/>
    </source>
</evidence>
<dbReference type="Gene3D" id="1.20.1250.20">
    <property type="entry name" value="MFS general substrate transporter like domains"/>
    <property type="match status" value="1"/>
</dbReference>
<dbReference type="InterPro" id="IPR049680">
    <property type="entry name" value="FLVCR1-2_SLC49-like"/>
</dbReference>
<feature type="transmembrane region" description="Helical" evidence="18">
    <location>
        <begin position="366"/>
        <end position="385"/>
    </location>
</feature>
<dbReference type="InterPro" id="IPR020846">
    <property type="entry name" value="MFS_dom"/>
</dbReference>
<dbReference type="GO" id="GO:0031966">
    <property type="term" value="C:mitochondrial membrane"/>
    <property type="evidence" value="ECO:0007669"/>
    <property type="project" value="UniProtKB-ARBA"/>
</dbReference>
<evidence type="ECO:0000313" key="20">
    <source>
        <dbReference type="Proteomes" id="UP000050640"/>
    </source>
</evidence>
<keyword evidence="20" id="KW-1185">Reference proteome</keyword>
<keyword evidence="4" id="KW-0597">Phosphoprotein</keyword>
<dbReference type="Pfam" id="PF07690">
    <property type="entry name" value="MFS_1"/>
    <property type="match status" value="1"/>
</dbReference>
<evidence type="ECO:0000256" key="14">
    <source>
        <dbReference type="ARBA" id="ARBA00046338"/>
    </source>
</evidence>
<evidence type="ECO:0000256" key="11">
    <source>
        <dbReference type="ARBA" id="ARBA00035075"/>
    </source>
</evidence>
<protein>
    <recommendedName>
        <fullName evidence="16">Choline/ethanolamine transporter FLVCR1</fullName>
    </recommendedName>
    <alternativeName>
        <fullName evidence="17">Heme transporter FLVCR1</fullName>
    </alternativeName>
</protein>
<keyword evidence="5 18" id="KW-0812">Transmembrane</keyword>
<evidence type="ECO:0000256" key="9">
    <source>
        <dbReference type="ARBA" id="ARBA00023170"/>
    </source>
</evidence>
<feature type="transmembrane region" description="Helical" evidence="18">
    <location>
        <begin position="50"/>
        <end position="68"/>
    </location>
</feature>
<feature type="domain" description="Major facilitator superfamily (MFS) profile" evidence="19">
    <location>
        <begin position="50"/>
        <end position="456"/>
    </location>
</feature>
<keyword evidence="6 18" id="KW-1133">Transmembrane helix</keyword>
<evidence type="ECO:0000256" key="3">
    <source>
        <dbReference type="ARBA" id="ARBA00022475"/>
    </source>
</evidence>
<evidence type="ECO:0000256" key="6">
    <source>
        <dbReference type="ARBA" id="ARBA00022989"/>
    </source>
</evidence>
<dbReference type="GO" id="GO:0020037">
    <property type="term" value="F:heme binding"/>
    <property type="evidence" value="ECO:0007669"/>
    <property type="project" value="TreeGrafter"/>
</dbReference>
<dbReference type="PANTHER" id="PTHR10924">
    <property type="entry name" value="MAJOR FACILITATOR SUPERFAMILY PROTEIN-RELATED"/>
    <property type="match status" value="1"/>
</dbReference>
<feature type="transmembrane region" description="Helical" evidence="18">
    <location>
        <begin position="312"/>
        <end position="331"/>
    </location>
</feature>
<dbReference type="WBParaSite" id="EEL_0000426701-mRNA-1">
    <property type="protein sequence ID" value="EEL_0000426701-mRNA-1"/>
    <property type="gene ID" value="EEL_0000426701"/>
</dbReference>
<feature type="transmembrane region" description="Helical" evidence="18">
    <location>
        <begin position="343"/>
        <end position="360"/>
    </location>
</feature>
<reference evidence="21" key="1">
    <citation type="submission" date="2016-04" db="UniProtKB">
        <authorList>
            <consortium name="WormBaseParasite"/>
        </authorList>
    </citation>
    <scope>IDENTIFICATION</scope>
</reference>
<evidence type="ECO:0000256" key="13">
    <source>
        <dbReference type="ARBA" id="ARBA00045087"/>
    </source>
</evidence>
<keyword evidence="10" id="KW-0325">Glycoprotein</keyword>
<organism evidence="20 21">
    <name type="scientific">Elaeophora elaphi</name>
    <dbReference type="NCBI Taxonomy" id="1147741"/>
    <lineage>
        <taxon>Eukaryota</taxon>
        <taxon>Metazoa</taxon>
        <taxon>Ecdysozoa</taxon>
        <taxon>Nematoda</taxon>
        <taxon>Chromadorea</taxon>
        <taxon>Rhabditida</taxon>
        <taxon>Spirurina</taxon>
        <taxon>Spiruromorpha</taxon>
        <taxon>Filarioidea</taxon>
        <taxon>Onchocercidae</taxon>
        <taxon>Elaeophora</taxon>
    </lineage>
</organism>
<dbReference type="Proteomes" id="UP000050640">
    <property type="component" value="Unplaced"/>
</dbReference>
<dbReference type="GO" id="GO:0097037">
    <property type="term" value="P:heme export"/>
    <property type="evidence" value="ECO:0007669"/>
    <property type="project" value="TreeGrafter"/>
</dbReference>
<sequence length="492" mass="54588">MLCLRVPVFRISKSKKEMEAASAPKTSVEERSAPHSALKSEEIHLYKRRYYILLLFALLSASNSMQWIEYSVIAHIVVEFYSVSYVAVNWTSMIYMLTYILFVLPASWVLDKYGLRISIILGSGGNCIGAWVKMFSAKPDAFWITFLGQAIVGFSQMFILGVPSRLAAVWFGPEQVSTACAIGVFGNQLGIAIGFVLPPVLVHMGAADFIAADLHRLFLISVIANSIIFLLIVFSFPKKPPLPPSLAQLRILEDTSEKNYYHSLKQLMTNPNFVLLFITYGVNVGVFYAVSTVLSQMILIFHPKEQESAGGMIGLLLVLAGMIGSVLCGFILDRFHQFKLTTLIVYLFCAAGMLLFTFLVNVAQMWYIYVSSILLGFFMTGYLPIGFEFASELTFPIAEGTASGLLNASAQVFGIALTLCVGFILEYGSVFASNLTLTGFLMVGTSLTALIKSDLRRQRAHESIPCISPVSFDYYFNFTPSKQTNILQYIFK</sequence>
<evidence type="ECO:0000259" key="19">
    <source>
        <dbReference type="PROSITE" id="PS50850"/>
    </source>
</evidence>
<accession>A0A158Q7C9</accession>
<evidence type="ECO:0000256" key="7">
    <source>
        <dbReference type="ARBA" id="ARBA00023057"/>
    </source>
</evidence>
<dbReference type="FunFam" id="1.20.1250.20:FF:000184">
    <property type="entry name" value="Feline leukemia virus subgroup C receptor-related protein 1"/>
    <property type="match status" value="1"/>
</dbReference>
<keyword evidence="3" id="KW-1003">Cell membrane</keyword>
<dbReference type="InterPro" id="IPR036259">
    <property type="entry name" value="MFS_trans_sf"/>
</dbReference>
<comment type="catalytic activity">
    <reaction evidence="12">
        <text>choline(out) = choline(in)</text>
        <dbReference type="Rhea" id="RHEA:32751"/>
        <dbReference type="ChEBI" id="CHEBI:15354"/>
    </reaction>
</comment>
<dbReference type="GO" id="GO:0006783">
    <property type="term" value="P:heme biosynthetic process"/>
    <property type="evidence" value="ECO:0007669"/>
    <property type="project" value="UniProtKB-ARBA"/>
</dbReference>
<dbReference type="GO" id="GO:0005886">
    <property type="term" value="C:plasma membrane"/>
    <property type="evidence" value="ECO:0007669"/>
    <property type="project" value="UniProtKB-SubCell"/>
</dbReference>
<proteinExistence type="inferred from homology"/>
<feature type="transmembrane region" description="Helical" evidence="18">
    <location>
        <begin position="176"/>
        <end position="197"/>
    </location>
</feature>
<feature type="transmembrane region" description="Helical" evidence="18">
    <location>
        <begin position="405"/>
        <end position="425"/>
    </location>
</feature>
<evidence type="ECO:0000256" key="12">
    <source>
        <dbReference type="ARBA" id="ARBA00036811"/>
    </source>
</evidence>
<comment type="catalytic activity">
    <reaction evidence="11">
        <text>heme b(in) = heme b(out)</text>
        <dbReference type="Rhea" id="RHEA:75443"/>
        <dbReference type="ChEBI" id="CHEBI:60344"/>
    </reaction>
</comment>
<dbReference type="AlphaFoldDB" id="A0A158Q7C9"/>
<evidence type="ECO:0000256" key="18">
    <source>
        <dbReference type="SAM" id="Phobius"/>
    </source>
</evidence>
<comment type="catalytic activity">
    <reaction evidence="13">
        <text>ethanolamine(in) = ethanolamine(out)</text>
        <dbReference type="Rhea" id="RHEA:32747"/>
        <dbReference type="ChEBI" id="CHEBI:57603"/>
    </reaction>
</comment>
<evidence type="ECO:0000256" key="10">
    <source>
        <dbReference type="ARBA" id="ARBA00023180"/>
    </source>
</evidence>
<evidence type="ECO:0000256" key="4">
    <source>
        <dbReference type="ARBA" id="ARBA00022553"/>
    </source>
</evidence>
<evidence type="ECO:0000256" key="8">
    <source>
        <dbReference type="ARBA" id="ARBA00023136"/>
    </source>
</evidence>
<dbReference type="GO" id="GO:0015232">
    <property type="term" value="F:heme transmembrane transporter activity"/>
    <property type="evidence" value="ECO:0007669"/>
    <property type="project" value="UniProtKB-ARBA"/>
</dbReference>
<feature type="transmembrane region" description="Helical" evidence="18">
    <location>
        <begin position="141"/>
        <end position="164"/>
    </location>
</feature>
<feature type="transmembrane region" description="Helical" evidence="18">
    <location>
        <begin position="88"/>
        <end position="110"/>
    </location>
</feature>
<evidence type="ECO:0000256" key="1">
    <source>
        <dbReference type="ARBA" id="ARBA00004651"/>
    </source>
</evidence>
<feature type="transmembrane region" description="Helical" evidence="18">
    <location>
        <begin position="217"/>
        <end position="236"/>
    </location>
</feature>